<name>A0A513ZYY7_9CAUD</name>
<protein>
    <submittedName>
        <fullName evidence="2">Uncharacterized protein</fullName>
    </submittedName>
</protein>
<organism evidence="2 3">
    <name type="scientific">Aeromonas phage LAh1</name>
    <dbReference type="NCBI Taxonomy" id="2591024"/>
    <lineage>
        <taxon>Viruses</taxon>
        <taxon>Duplodnaviria</taxon>
        <taxon>Heunggongvirae</taxon>
        <taxon>Uroviricota</taxon>
        <taxon>Caudoviricetes</taxon>
        <taxon>Autographivirales</taxon>
        <taxon>Autonotataviridae</taxon>
        <taxon>Melnykvirinae</taxon>
        <taxon>Ahphunavirus</taxon>
        <taxon>Ahphunavirus LAh1</taxon>
    </lineage>
</organism>
<feature type="region of interest" description="Disordered" evidence="1">
    <location>
        <begin position="703"/>
        <end position="740"/>
    </location>
</feature>
<evidence type="ECO:0000313" key="3">
    <source>
        <dbReference type="Proteomes" id="UP000316756"/>
    </source>
</evidence>
<sequence length="740" mass="80492">MPDIISAPGALARPKPAAVQVGNTYSSQVAARGASPAAVIMNQAGDNLAQAAAQLSEVEQRNMAALSALSPALAQKLNEAQEQNFQDGYMKALQGNSVAAVAKDEGIKQIFGDGAAVRGARAAQAQSAVNAMDKYVQENQGDLSRMSLDEQRKVIGQFVADMATGDDAADAMIAQQAMQRMPAIFDQLTRSSVQEQQRQAAVAQADTIKSYGDALSQAGKQMMSGNMSAEHYETYKMQAAESLKPLPGQTTGAWLEAMNGAARQHAALGNFEMAGLIRDTAGKVATPDEQEQFRRSIEAGRADWLKNNPDSKNWAEWMQTAPTQIAAGRYTSRADLEATIDYLNDAQNVQTGGSMNQFIDNDERGQLLAAYDRYEEQQNKLGQTTNAKLLDEQAKADSYKIALSNGSPAAMKASGIDPRTKLVIDQQTAQEFMQDHPGAATIVSRLASQGQTLQPLKEYTDKLVGRLKQGSTPSAEDLANFRHTFNNIRAQGPAALETYFGGDLELAEYAAEMELTPENMNALKRKAETARVQAQIPLPDLIKAKGEVKDLMNPGFFSRMLNGRRNLGYGAQLQIQDEAAVQYAQLAKQFPNKAQADILEMAYARVMKDKDVFGDSIVNNSQSGTLLGEVNKTMDFPITDDRDGRLNDTLNTLVTEKAAGFEAGGSITRSGNGVYFMDVTKGDVTRTLYFRAEDLSAIANTKRRTEVTTKQKAAEEEATKKRNAANQQVEFAKWQQKQRK</sequence>
<feature type="compositionally biased region" description="Basic and acidic residues" evidence="1">
    <location>
        <begin position="703"/>
        <end position="720"/>
    </location>
</feature>
<evidence type="ECO:0000313" key="2">
    <source>
        <dbReference type="EMBL" id="QDH46237.1"/>
    </source>
</evidence>
<keyword evidence="3" id="KW-1185">Reference proteome</keyword>
<proteinExistence type="predicted"/>
<evidence type="ECO:0000256" key="1">
    <source>
        <dbReference type="SAM" id="MobiDB-lite"/>
    </source>
</evidence>
<reference evidence="2 3" key="1">
    <citation type="submission" date="2019-04" db="EMBL/GenBank/DDBJ databases">
        <title>Novel bacteriophages capable of disrupting biofilms from clinical strains of Aeromonas hydrophila with intrinsic antibiotic resistance.</title>
        <authorList>
            <person name="Kabwe M."/>
            <person name="Brown T.L."/>
            <person name="Speirs L."/>
            <person name="Ku H."/>
            <person name="Leach M."/>
            <person name="Chan H.T."/>
            <person name="Petrovski S."/>
            <person name="Lock P."/>
            <person name="Tucci J."/>
        </authorList>
    </citation>
    <scope>NUCLEOTIDE SEQUENCE [LARGE SCALE GENOMIC DNA]</scope>
</reference>
<dbReference type="Proteomes" id="UP000316756">
    <property type="component" value="Segment"/>
</dbReference>
<gene>
    <name evidence="2" type="ORF">LAh1_7</name>
</gene>
<accession>A0A513ZYY7</accession>
<dbReference type="EMBL" id="MK838107">
    <property type="protein sequence ID" value="QDH46237.1"/>
    <property type="molecule type" value="Genomic_DNA"/>
</dbReference>